<dbReference type="Pfam" id="PF22267">
    <property type="entry name" value="MlrA_C"/>
    <property type="match status" value="1"/>
</dbReference>
<reference evidence="5" key="1">
    <citation type="submission" date="2022-12" db="EMBL/GenBank/DDBJ databases">
        <title>NDM-1 containing novel ST 2018 Pseudenterobacter timonensis.</title>
        <authorList>
            <person name="Halder G."/>
            <person name="Mandal S."/>
            <person name="Dutta S."/>
        </authorList>
    </citation>
    <scope>NUCLEOTIDE SEQUENCE</scope>
    <source>
        <strain evidence="5">CNCI147</strain>
    </source>
</reference>
<dbReference type="SUPFAM" id="SSF46955">
    <property type="entry name" value="Putative DNA-binding domain"/>
    <property type="match status" value="1"/>
</dbReference>
<dbReference type="PANTHER" id="PTHR30204">
    <property type="entry name" value="REDOX-CYCLING DRUG-SENSING TRANSCRIPTIONAL ACTIVATOR SOXR"/>
    <property type="match status" value="1"/>
</dbReference>
<comment type="caution">
    <text evidence="5">The sequence shown here is derived from an EMBL/GenBank/DDBJ whole genome shotgun (WGS) entry which is preliminary data.</text>
</comment>
<proteinExistence type="predicted"/>
<dbReference type="RefSeq" id="WP_310825740.1">
    <property type="nucleotide sequence ID" value="NZ_JAQGEC010000006.1"/>
</dbReference>
<evidence type="ECO:0000256" key="1">
    <source>
        <dbReference type="ARBA" id="ARBA00023015"/>
    </source>
</evidence>
<dbReference type="PROSITE" id="PS00552">
    <property type="entry name" value="HTH_MERR_1"/>
    <property type="match status" value="1"/>
</dbReference>
<evidence type="ECO:0000259" key="4">
    <source>
        <dbReference type="PROSITE" id="PS50937"/>
    </source>
</evidence>
<dbReference type="PROSITE" id="PS50937">
    <property type="entry name" value="HTH_MERR_2"/>
    <property type="match status" value="1"/>
</dbReference>
<dbReference type="EMBL" id="JAQGEC010000006">
    <property type="protein sequence ID" value="MDR9890363.1"/>
    <property type="molecule type" value="Genomic_DNA"/>
</dbReference>
<dbReference type="GO" id="GO:0003677">
    <property type="term" value="F:DNA binding"/>
    <property type="evidence" value="ECO:0007669"/>
    <property type="project" value="UniProtKB-KW"/>
</dbReference>
<feature type="domain" description="HTH merR-type" evidence="4">
    <location>
        <begin position="1"/>
        <end position="72"/>
    </location>
</feature>
<evidence type="ECO:0000313" key="5">
    <source>
        <dbReference type="EMBL" id="MDR9890363.1"/>
    </source>
</evidence>
<dbReference type="InterPro" id="IPR047057">
    <property type="entry name" value="MerR_fam"/>
</dbReference>
<dbReference type="Gene3D" id="1.10.1660.10">
    <property type="match status" value="1"/>
</dbReference>
<dbReference type="SMART" id="SM00422">
    <property type="entry name" value="HTH_MERR"/>
    <property type="match status" value="1"/>
</dbReference>
<organism evidence="5 6">
    <name type="scientific">Pseudenterobacter timonensis</name>
    <dbReference type="NCBI Taxonomy" id="1755099"/>
    <lineage>
        <taxon>Bacteria</taxon>
        <taxon>Pseudomonadati</taxon>
        <taxon>Pseudomonadota</taxon>
        <taxon>Gammaproteobacteria</taxon>
        <taxon>Enterobacterales</taxon>
        <taxon>Enterobacteriaceae</taxon>
        <taxon>Pseudenterobacter</taxon>
    </lineage>
</organism>
<dbReference type="InterPro" id="IPR048225">
    <property type="entry name" value="MlrA-like_HTH"/>
</dbReference>
<dbReference type="InterPro" id="IPR053987">
    <property type="entry name" value="MlrA-like_C"/>
</dbReference>
<keyword evidence="2" id="KW-0238">DNA-binding</keyword>
<evidence type="ECO:0000256" key="3">
    <source>
        <dbReference type="ARBA" id="ARBA00023163"/>
    </source>
</evidence>
<dbReference type="Pfam" id="PF13411">
    <property type="entry name" value="MerR_1"/>
    <property type="match status" value="1"/>
</dbReference>
<dbReference type="Pfam" id="PF22270">
    <property type="entry name" value="MlrA_helical"/>
    <property type="match status" value="1"/>
</dbReference>
<dbReference type="AlphaFoldDB" id="A0AAE4IU42"/>
<gene>
    <name evidence="5" type="ORF">O7047_08970</name>
</gene>
<keyword evidence="3" id="KW-0804">Transcription</keyword>
<dbReference type="InterPro" id="IPR000551">
    <property type="entry name" value="MerR-type_HTH_dom"/>
</dbReference>
<dbReference type="Proteomes" id="UP001248822">
    <property type="component" value="Unassembled WGS sequence"/>
</dbReference>
<dbReference type="GO" id="GO:0003700">
    <property type="term" value="F:DNA-binding transcription factor activity"/>
    <property type="evidence" value="ECO:0007669"/>
    <property type="project" value="InterPro"/>
</dbReference>
<evidence type="ECO:0000313" key="6">
    <source>
        <dbReference type="Proteomes" id="UP001248822"/>
    </source>
</evidence>
<sequence>MTFYSIGDVAERCGINPVTLRAWQRRYGLLKPQRSEGGHRQFDEDDILRIQEIKRWIESGVPVGKVKALLDEGKVPAAGDWTALQEEMMSTLRQVSPARLRTRLALLGREQPVDALIDHVYQPVRERLSLDLNTARVMLSLLDGALIEQAVIHLGEVRRKAGKDALLIGWGIDDRTSLWLEAWRLSDTGWRVDVLAEPLEELHPEFFPGQQIIVWTGKPLSPDQAQRLEHWRRQGYAVAIHAPSLSA</sequence>
<keyword evidence="1" id="KW-0805">Transcription regulation</keyword>
<dbReference type="InterPro" id="IPR053988">
    <property type="entry name" value="MlrA-like_helical"/>
</dbReference>
<dbReference type="CDD" id="cd04763">
    <property type="entry name" value="HTH_MlrA-like"/>
    <property type="match status" value="1"/>
</dbReference>
<name>A0AAE4IU42_9ENTR</name>
<evidence type="ECO:0000256" key="2">
    <source>
        <dbReference type="ARBA" id="ARBA00023125"/>
    </source>
</evidence>
<dbReference type="InterPro" id="IPR009061">
    <property type="entry name" value="DNA-bd_dom_put_sf"/>
</dbReference>
<protein>
    <submittedName>
        <fullName evidence="5">MerR family transcriptional regulator</fullName>
    </submittedName>
</protein>
<accession>A0AAE4IU42</accession>
<dbReference type="PANTHER" id="PTHR30204:SF67">
    <property type="entry name" value="HTH-TYPE TRANSCRIPTIONAL REGULATOR MLRA-RELATED"/>
    <property type="match status" value="1"/>
</dbReference>